<feature type="region of interest" description="Disordered" evidence="1">
    <location>
        <begin position="1"/>
        <end position="36"/>
    </location>
</feature>
<accession>D2RRE4</accession>
<dbReference type="AlphaFoldDB" id="D2RRE4"/>
<reference evidence="3 4" key="1">
    <citation type="journal article" date="2010" name="Stand. Genomic Sci.">
        <title>Complete genome sequence of Haloterrigena turkmenica type strain (4k).</title>
        <authorList>
            <person name="Saunders E."/>
            <person name="Tindall B.J."/>
            <person name="Fahnrich R."/>
            <person name="Lapidus A."/>
            <person name="Copeland A."/>
            <person name="Del Rio T.G."/>
            <person name="Lucas S."/>
            <person name="Chen F."/>
            <person name="Tice H."/>
            <person name="Cheng J.F."/>
            <person name="Han C."/>
            <person name="Detter J.C."/>
            <person name="Bruce D."/>
            <person name="Goodwin L."/>
            <person name="Chain P."/>
            <person name="Pitluck S."/>
            <person name="Pati A."/>
            <person name="Ivanova N."/>
            <person name="Mavromatis K."/>
            <person name="Chen A."/>
            <person name="Palaniappan K."/>
            <person name="Land M."/>
            <person name="Hauser L."/>
            <person name="Chang Y.J."/>
            <person name="Jeffries C.D."/>
            <person name="Brettin T."/>
            <person name="Rohde M."/>
            <person name="Goker M."/>
            <person name="Bristow J."/>
            <person name="Eisen J.A."/>
            <person name="Markowitz V."/>
            <person name="Hugenholtz P."/>
            <person name="Klenk H.P."/>
            <person name="Kyrpides N.C."/>
        </authorList>
    </citation>
    <scope>NUCLEOTIDE SEQUENCE [LARGE SCALE GENOMIC DNA]</scope>
    <source>
        <strain evidence="4">ATCC 51198 / DSM 5511 / JCM 9101 / NCIMB 13204 / VKM B-1734 / 4k</strain>
    </source>
</reference>
<dbReference type="KEGG" id="htu:Htur_1618"/>
<dbReference type="InterPro" id="IPR058305">
    <property type="entry name" value="DUF7992"/>
</dbReference>
<organism evidence="3 4">
    <name type="scientific">Haloterrigena turkmenica (strain ATCC 51198 / DSM 5511 / JCM 9101 / NCIMB 13204 / VKM B-1734 / 4k)</name>
    <name type="common">Halococcus turkmenicus</name>
    <dbReference type="NCBI Taxonomy" id="543526"/>
    <lineage>
        <taxon>Archaea</taxon>
        <taxon>Methanobacteriati</taxon>
        <taxon>Methanobacteriota</taxon>
        <taxon>Stenosarchaea group</taxon>
        <taxon>Halobacteria</taxon>
        <taxon>Halobacteriales</taxon>
        <taxon>Natrialbaceae</taxon>
        <taxon>Haloterrigena</taxon>
    </lineage>
</organism>
<evidence type="ECO:0000259" key="2">
    <source>
        <dbReference type="Pfam" id="PF25955"/>
    </source>
</evidence>
<evidence type="ECO:0000256" key="1">
    <source>
        <dbReference type="SAM" id="MobiDB-lite"/>
    </source>
</evidence>
<dbReference type="RefSeq" id="WP_012942800.1">
    <property type="nucleotide sequence ID" value="NC_013743.1"/>
</dbReference>
<protein>
    <recommendedName>
        <fullName evidence="2">DUF7992 domain-containing protein</fullName>
    </recommendedName>
</protein>
<feature type="domain" description="DUF7992" evidence="2">
    <location>
        <begin position="2"/>
        <end position="143"/>
    </location>
</feature>
<dbReference type="Pfam" id="PF25955">
    <property type="entry name" value="DUF7992"/>
    <property type="match status" value="1"/>
</dbReference>
<dbReference type="eggNOG" id="arCOG04577">
    <property type="taxonomic scope" value="Archaea"/>
</dbReference>
<dbReference type="STRING" id="543526.Htur_1618"/>
<dbReference type="Proteomes" id="UP000001903">
    <property type="component" value="Chromosome"/>
</dbReference>
<sequence length="149" mass="16961">MTLDTEVPDPPALRGPQDPGDYDAVDEPEERTGDDTYREDLADLLEAGAWEDAFDDWSDRTYLSDAAFRIVREAGLLRRLDFYWNPAAEDVGYRVPPVPEDLFAAHGGLESDDVEDVEEELDDLARTVSEVLENDYIHRGSEEFGYDWE</sequence>
<dbReference type="OrthoDB" id="165952at2157"/>
<dbReference type="GeneID" id="8742211"/>
<feature type="compositionally biased region" description="Acidic residues" evidence="1">
    <location>
        <begin position="20"/>
        <end position="29"/>
    </location>
</feature>
<evidence type="ECO:0000313" key="3">
    <source>
        <dbReference type="EMBL" id="ADB60504.1"/>
    </source>
</evidence>
<keyword evidence="4" id="KW-1185">Reference proteome</keyword>
<dbReference type="HOGENOM" id="CLU_142036_0_0_2"/>
<gene>
    <name evidence="3" type="ordered locus">Htur_1618</name>
</gene>
<dbReference type="EMBL" id="CP001860">
    <property type="protein sequence ID" value="ADB60504.1"/>
    <property type="molecule type" value="Genomic_DNA"/>
</dbReference>
<proteinExistence type="predicted"/>
<name>D2RRE4_HALTV</name>
<evidence type="ECO:0000313" key="4">
    <source>
        <dbReference type="Proteomes" id="UP000001903"/>
    </source>
</evidence>